<name>A0ABU2BDG4_9CORY</name>
<gene>
    <name evidence="3" type="ORF">J2S37_002844</name>
</gene>
<dbReference type="EMBL" id="JAVDYF010000001">
    <property type="protein sequence ID" value="MDR7356306.1"/>
    <property type="molecule type" value="Genomic_DNA"/>
</dbReference>
<evidence type="ECO:0000256" key="2">
    <source>
        <dbReference type="SAM" id="Phobius"/>
    </source>
</evidence>
<evidence type="ECO:0000256" key="1">
    <source>
        <dbReference type="SAM" id="MobiDB-lite"/>
    </source>
</evidence>
<keyword evidence="2" id="KW-1133">Transmembrane helix</keyword>
<evidence type="ECO:0000313" key="4">
    <source>
        <dbReference type="Proteomes" id="UP001183619"/>
    </source>
</evidence>
<keyword evidence="2" id="KW-0472">Membrane</keyword>
<dbReference type="Proteomes" id="UP001183619">
    <property type="component" value="Unassembled WGS sequence"/>
</dbReference>
<proteinExistence type="predicted"/>
<feature type="transmembrane region" description="Helical" evidence="2">
    <location>
        <begin position="153"/>
        <end position="175"/>
    </location>
</feature>
<dbReference type="RefSeq" id="WP_277105062.1">
    <property type="nucleotide sequence ID" value="NZ_BAAAJS010000055.1"/>
</dbReference>
<accession>A0ABU2BDG4</accession>
<keyword evidence="2" id="KW-0812">Transmembrane</keyword>
<sequence length="176" mass="18983">MKYSVWSDRSVEHGVPSAHLHDDADESRAVFPLDVAQHPVATVGQGSWELKADKHSLTAMLPDGRVFQATTGAKPFGRSKRIDVDLAGVSVAAVNEAGQDWVYVDSADEKLGQFSGGNNGVRKSITEFEVSSLSDEQKVFLSWVTKTALEAKMLSGTLVLTICLLLVIPIVIFGLV</sequence>
<evidence type="ECO:0000313" key="3">
    <source>
        <dbReference type="EMBL" id="MDR7356306.1"/>
    </source>
</evidence>
<keyword evidence="4" id="KW-1185">Reference proteome</keyword>
<feature type="region of interest" description="Disordered" evidence="1">
    <location>
        <begin position="1"/>
        <end position="21"/>
    </location>
</feature>
<organism evidence="3 4">
    <name type="scientific">Corynebacterium felinum</name>
    <dbReference type="NCBI Taxonomy" id="131318"/>
    <lineage>
        <taxon>Bacteria</taxon>
        <taxon>Bacillati</taxon>
        <taxon>Actinomycetota</taxon>
        <taxon>Actinomycetes</taxon>
        <taxon>Mycobacteriales</taxon>
        <taxon>Corynebacteriaceae</taxon>
        <taxon>Corynebacterium</taxon>
    </lineage>
</organism>
<reference evidence="3 4" key="1">
    <citation type="submission" date="2023-07" db="EMBL/GenBank/DDBJ databases">
        <title>Sequencing the genomes of 1000 actinobacteria strains.</title>
        <authorList>
            <person name="Klenk H.-P."/>
        </authorList>
    </citation>
    <scope>NUCLEOTIDE SEQUENCE [LARGE SCALE GENOMIC DNA]</scope>
    <source>
        <strain evidence="3 4">DSM 44508</strain>
    </source>
</reference>
<comment type="caution">
    <text evidence="3">The sequence shown here is derived from an EMBL/GenBank/DDBJ whole genome shotgun (WGS) entry which is preliminary data.</text>
</comment>
<protein>
    <submittedName>
        <fullName evidence="3">Uncharacterized protein</fullName>
    </submittedName>
</protein>